<dbReference type="InterPro" id="IPR037401">
    <property type="entry name" value="SnoaL-like"/>
</dbReference>
<name>A0ABU0RAZ1_9MICO</name>
<gene>
    <name evidence="2" type="ORF">QFZ26_002800</name>
</gene>
<dbReference type="Pfam" id="PF12680">
    <property type="entry name" value="SnoaL_2"/>
    <property type="match status" value="1"/>
</dbReference>
<comment type="caution">
    <text evidence="2">The sequence shown here is derived from an EMBL/GenBank/DDBJ whole genome shotgun (WGS) entry which is preliminary data.</text>
</comment>
<evidence type="ECO:0000259" key="1">
    <source>
        <dbReference type="Pfam" id="PF12680"/>
    </source>
</evidence>
<evidence type="ECO:0000313" key="3">
    <source>
        <dbReference type="Proteomes" id="UP001239083"/>
    </source>
</evidence>
<dbReference type="InterPro" id="IPR032710">
    <property type="entry name" value="NTF2-like_dom_sf"/>
</dbReference>
<organism evidence="2 3">
    <name type="scientific">Agromyces ramosus</name>
    <dbReference type="NCBI Taxonomy" id="33879"/>
    <lineage>
        <taxon>Bacteria</taxon>
        <taxon>Bacillati</taxon>
        <taxon>Actinomycetota</taxon>
        <taxon>Actinomycetes</taxon>
        <taxon>Micrococcales</taxon>
        <taxon>Microbacteriaceae</taxon>
        <taxon>Agromyces</taxon>
    </lineage>
</organism>
<dbReference type="EMBL" id="JAUSYY010000001">
    <property type="protein sequence ID" value="MDQ0895245.1"/>
    <property type="molecule type" value="Genomic_DNA"/>
</dbReference>
<dbReference type="Proteomes" id="UP001239083">
    <property type="component" value="Unassembled WGS sequence"/>
</dbReference>
<protein>
    <submittedName>
        <fullName evidence="2">Ketosteroid isomerase-like protein</fullName>
    </submittedName>
</protein>
<dbReference type="SUPFAM" id="SSF54427">
    <property type="entry name" value="NTF2-like"/>
    <property type="match status" value="1"/>
</dbReference>
<keyword evidence="3" id="KW-1185">Reference proteome</keyword>
<feature type="domain" description="SnoaL-like" evidence="1">
    <location>
        <begin position="9"/>
        <end position="85"/>
    </location>
</feature>
<sequence length="117" mass="13608">MANRGSEWVADYVSAWESNDPSEIGALFTDDAEYLTSPDAEPRRGRDAIVAGWLEDHDEPGTWSFDWEVIHESPELVLVQGRTDYPAERIYLNLWVIRLDEFGRATSFTEWYMPREH</sequence>
<reference evidence="2 3" key="1">
    <citation type="submission" date="2023-07" db="EMBL/GenBank/DDBJ databases">
        <title>Comparative genomics of wheat-associated soil bacteria to identify genetic determinants of phenazine resistance.</title>
        <authorList>
            <person name="Mouncey N."/>
        </authorList>
    </citation>
    <scope>NUCLEOTIDE SEQUENCE [LARGE SCALE GENOMIC DNA]</scope>
    <source>
        <strain evidence="2 3">V3I3</strain>
    </source>
</reference>
<evidence type="ECO:0000313" key="2">
    <source>
        <dbReference type="EMBL" id="MDQ0895245.1"/>
    </source>
</evidence>
<dbReference type="RefSeq" id="WP_307043157.1">
    <property type="nucleotide sequence ID" value="NZ_JAUSYY010000001.1"/>
</dbReference>
<proteinExistence type="predicted"/>
<accession>A0ABU0RAZ1</accession>
<dbReference type="Gene3D" id="3.10.450.50">
    <property type="match status" value="1"/>
</dbReference>